<sequence>MAPEMTDGRPRVLIVSPRSVRKNKFIDFVGQYHLELLVRYGAAPVIVPRIAGVDEILDGFEPIHGVLLCEGEDVNPSYYQTGPPALSPEEAEEVLNVAAGGTLHQDVARELGKAGSPVVVHMDYGNYDGHRHGVSVVAEKPLHLWFMEWLAEEGGRMEMMVRGDGVRRRRPGGGVLGPHRLRPRGGRVLGGAAVHPERMRASSSDAFDYPGCPSIYEDFVRAATAYQRKTKRRISWSNKAWKTGKINDQMVGPKLSLQKERSSEEEERLKQMGVTVRNGSAHVEKVKKGSGERGAAAAAAAARVMERMSVEQLAELMQF</sequence>
<dbReference type="PANTHER" id="PTHR43235:SF1">
    <property type="entry name" value="GLUTAMINE AMIDOTRANSFERASE PB2B2.05-RELATED"/>
    <property type="match status" value="1"/>
</dbReference>
<gene>
    <name evidence="1" type="ORF">SI8410_05006310</name>
</gene>
<dbReference type="Gene3D" id="3.40.50.880">
    <property type="match status" value="1"/>
</dbReference>
<dbReference type="GO" id="GO:0016811">
    <property type="term" value="F:hydrolase activity, acting on carbon-nitrogen (but not peptide) bonds, in linear amides"/>
    <property type="evidence" value="ECO:0007669"/>
    <property type="project" value="InterPro"/>
</dbReference>
<proteinExistence type="predicted"/>
<organism evidence="1 2">
    <name type="scientific">Spirodela intermedia</name>
    <name type="common">Intermediate duckweed</name>
    <dbReference type="NCBI Taxonomy" id="51605"/>
    <lineage>
        <taxon>Eukaryota</taxon>
        <taxon>Viridiplantae</taxon>
        <taxon>Streptophyta</taxon>
        <taxon>Embryophyta</taxon>
        <taxon>Tracheophyta</taxon>
        <taxon>Spermatophyta</taxon>
        <taxon>Magnoliopsida</taxon>
        <taxon>Liliopsida</taxon>
        <taxon>Araceae</taxon>
        <taxon>Lemnoideae</taxon>
        <taxon>Spirodela</taxon>
    </lineage>
</organism>
<dbReference type="InterPro" id="IPR029062">
    <property type="entry name" value="Class_I_gatase-like"/>
</dbReference>
<evidence type="ECO:0000313" key="2">
    <source>
        <dbReference type="Proteomes" id="UP000663760"/>
    </source>
</evidence>
<accession>A0A7I8KCZ0</accession>
<name>A0A7I8KCZ0_SPIIN</name>
<dbReference type="Proteomes" id="UP000663760">
    <property type="component" value="Chromosome 5"/>
</dbReference>
<protein>
    <submittedName>
        <fullName evidence="1">Uncharacterized protein</fullName>
    </submittedName>
</protein>
<dbReference type="AlphaFoldDB" id="A0A7I8KCZ0"/>
<keyword evidence="2" id="KW-1185">Reference proteome</keyword>
<reference evidence="1" key="1">
    <citation type="submission" date="2020-02" db="EMBL/GenBank/DDBJ databases">
        <authorList>
            <person name="Scholz U."/>
            <person name="Mascher M."/>
            <person name="Fiebig A."/>
        </authorList>
    </citation>
    <scope>NUCLEOTIDE SEQUENCE</scope>
</reference>
<evidence type="ECO:0000313" key="1">
    <source>
        <dbReference type="EMBL" id="CAA7395647.1"/>
    </source>
</evidence>
<dbReference type="GO" id="GO:0005829">
    <property type="term" value="C:cytosol"/>
    <property type="evidence" value="ECO:0007669"/>
    <property type="project" value="TreeGrafter"/>
</dbReference>
<dbReference type="EMBL" id="LR746268">
    <property type="protein sequence ID" value="CAA7395647.1"/>
    <property type="molecule type" value="Genomic_DNA"/>
</dbReference>
<dbReference type="InterPro" id="IPR044668">
    <property type="entry name" value="PuuD-like"/>
</dbReference>
<dbReference type="OrthoDB" id="1724632at2759"/>
<dbReference type="PANTHER" id="PTHR43235">
    <property type="entry name" value="GLUTAMINE AMIDOTRANSFERASE PB2B2.05-RELATED"/>
    <property type="match status" value="1"/>
</dbReference>